<feature type="domain" description="YCII-related" evidence="2">
    <location>
        <begin position="17"/>
        <end position="106"/>
    </location>
</feature>
<dbReference type="Proteomes" id="UP000431744">
    <property type="component" value="Unassembled WGS sequence"/>
</dbReference>
<dbReference type="RefSeq" id="WP_158028532.1">
    <property type="nucleotide sequence ID" value="NZ_BMHG01000001.1"/>
</dbReference>
<organism evidence="3 4">
    <name type="scientific">Pseudoclavibacter endophyticus</name>
    <dbReference type="NCBI Taxonomy" id="1778590"/>
    <lineage>
        <taxon>Bacteria</taxon>
        <taxon>Bacillati</taxon>
        <taxon>Actinomycetota</taxon>
        <taxon>Actinomycetes</taxon>
        <taxon>Micrococcales</taxon>
        <taxon>Microbacteriaceae</taxon>
        <taxon>Pseudoclavibacter</taxon>
    </lineage>
</organism>
<dbReference type="InterPro" id="IPR005545">
    <property type="entry name" value="YCII"/>
</dbReference>
<accession>A0A6H9WPB3</accession>
<keyword evidence="4" id="KW-1185">Reference proteome</keyword>
<dbReference type="EMBL" id="WBJY01000001">
    <property type="protein sequence ID" value="KAB1649948.1"/>
    <property type="molecule type" value="Genomic_DNA"/>
</dbReference>
<dbReference type="PANTHER" id="PTHR35174">
    <property type="entry name" value="BLL7171 PROTEIN-RELATED"/>
    <property type="match status" value="1"/>
</dbReference>
<evidence type="ECO:0000259" key="2">
    <source>
        <dbReference type="Pfam" id="PF03795"/>
    </source>
</evidence>
<evidence type="ECO:0000256" key="1">
    <source>
        <dbReference type="ARBA" id="ARBA00007689"/>
    </source>
</evidence>
<reference evidence="3 4" key="1">
    <citation type="submission" date="2019-09" db="EMBL/GenBank/DDBJ databases">
        <title>Phylogeny of genus Pseudoclavibacter and closely related genus.</title>
        <authorList>
            <person name="Li Y."/>
        </authorList>
    </citation>
    <scope>NUCLEOTIDE SEQUENCE [LARGE SCALE GENOMIC DNA]</scope>
    <source>
        <strain evidence="3 4">EGI 60007</strain>
    </source>
</reference>
<comment type="similarity">
    <text evidence="1">Belongs to the YciI family.</text>
</comment>
<proteinExistence type="inferred from homology"/>
<dbReference type="Pfam" id="PF03795">
    <property type="entry name" value="YCII"/>
    <property type="match status" value="1"/>
</dbReference>
<dbReference type="Gene3D" id="3.30.70.1060">
    <property type="entry name" value="Dimeric alpha+beta barrel"/>
    <property type="match status" value="1"/>
</dbReference>
<dbReference type="OrthoDB" id="668782at2"/>
<name>A0A6H9WPB3_9MICO</name>
<dbReference type="InterPro" id="IPR011008">
    <property type="entry name" value="Dimeric_a/b-barrel"/>
</dbReference>
<evidence type="ECO:0000313" key="3">
    <source>
        <dbReference type="EMBL" id="KAB1649948.1"/>
    </source>
</evidence>
<gene>
    <name evidence="3" type="ORF">F8O04_06910</name>
</gene>
<dbReference type="AlphaFoldDB" id="A0A6H9WPB3"/>
<sequence>MKYLVLLIGDGDEPDWATMTEAEQAAAMQRFADFDAVCAERDGVSILGGEALEGADATTVLRTRDGQRSVTEGPYAEAIEGLGGFYLIEAPDHDVLIELLGVLPAYDMQVMPVSVLG</sequence>
<comment type="caution">
    <text evidence="3">The sequence shown here is derived from an EMBL/GenBank/DDBJ whole genome shotgun (WGS) entry which is preliminary data.</text>
</comment>
<protein>
    <recommendedName>
        <fullName evidence="2">YCII-related domain-containing protein</fullName>
    </recommendedName>
</protein>
<dbReference type="PANTHER" id="PTHR35174:SF3">
    <property type="entry name" value="BLL7171 PROTEIN"/>
    <property type="match status" value="1"/>
</dbReference>
<evidence type="ECO:0000313" key="4">
    <source>
        <dbReference type="Proteomes" id="UP000431744"/>
    </source>
</evidence>
<dbReference type="SUPFAM" id="SSF54909">
    <property type="entry name" value="Dimeric alpha+beta barrel"/>
    <property type="match status" value="1"/>
</dbReference>